<keyword evidence="8 9" id="KW-0472">Membrane</keyword>
<feature type="domain" description="ABC transmembrane type-1" evidence="11">
    <location>
        <begin position="1"/>
        <end position="276"/>
    </location>
</feature>
<dbReference type="GO" id="GO:0016887">
    <property type="term" value="F:ATP hydrolysis activity"/>
    <property type="evidence" value="ECO:0007669"/>
    <property type="project" value="InterPro"/>
</dbReference>
<proteinExistence type="predicted"/>
<dbReference type="GO" id="GO:0005524">
    <property type="term" value="F:ATP binding"/>
    <property type="evidence" value="ECO:0007669"/>
    <property type="project" value="UniProtKB-KW"/>
</dbReference>
<dbReference type="STRING" id="571298.SAMN04488026_104919"/>
<dbReference type="InterPro" id="IPR003593">
    <property type="entry name" value="AAA+_ATPase"/>
</dbReference>
<dbReference type="InterPro" id="IPR017871">
    <property type="entry name" value="ABC_transporter-like_CS"/>
</dbReference>
<evidence type="ECO:0000256" key="1">
    <source>
        <dbReference type="ARBA" id="ARBA00004651"/>
    </source>
</evidence>
<dbReference type="RefSeq" id="WP_093160809.1">
    <property type="nucleotide sequence ID" value="NZ_FNEK01000049.1"/>
</dbReference>
<evidence type="ECO:0000256" key="6">
    <source>
        <dbReference type="ARBA" id="ARBA00022840"/>
    </source>
</evidence>
<dbReference type="EMBL" id="FNEK01000049">
    <property type="protein sequence ID" value="SDK67481.1"/>
    <property type="molecule type" value="Genomic_DNA"/>
</dbReference>
<feature type="domain" description="ABC transporter" evidence="10">
    <location>
        <begin position="308"/>
        <end position="538"/>
    </location>
</feature>
<keyword evidence="5" id="KW-0547">Nucleotide-binding</keyword>
<evidence type="ECO:0000259" key="10">
    <source>
        <dbReference type="PROSITE" id="PS50893"/>
    </source>
</evidence>
<evidence type="ECO:0000256" key="5">
    <source>
        <dbReference type="ARBA" id="ARBA00022741"/>
    </source>
</evidence>
<dbReference type="InterPro" id="IPR039421">
    <property type="entry name" value="Type_1_exporter"/>
</dbReference>
<evidence type="ECO:0000256" key="2">
    <source>
        <dbReference type="ARBA" id="ARBA00022448"/>
    </source>
</evidence>
<dbReference type="InterPro" id="IPR027417">
    <property type="entry name" value="P-loop_NTPase"/>
</dbReference>
<dbReference type="FunFam" id="3.40.50.300:FF:000299">
    <property type="entry name" value="ABC transporter ATP-binding protein/permease"/>
    <property type="match status" value="1"/>
</dbReference>
<organism evidence="12 13">
    <name type="scientific">Aliiruegeria lutimaris</name>
    <dbReference type="NCBI Taxonomy" id="571298"/>
    <lineage>
        <taxon>Bacteria</taxon>
        <taxon>Pseudomonadati</taxon>
        <taxon>Pseudomonadota</taxon>
        <taxon>Alphaproteobacteria</taxon>
        <taxon>Rhodobacterales</taxon>
        <taxon>Roseobacteraceae</taxon>
        <taxon>Aliiruegeria</taxon>
    </lineage>
</organism>
<dbReference type="InterPro" id="IPR003439">
    <property type="entry name" value="ABC_transporter-like_ATP-bd"/>
</dbReference>
<dbReference type="PROSITE" id="PS50929">
    <property type="entry name" value="ABC_TM1F"/>
    <property type="match status" value="1"/>
</dbReference>
<comment type="subcellular location">
    <subcellularLocation>
        <location evidence="1">Cell membrane</location>
        <topology evidence="1">Multi-pass membrane protein</topology>
    </subcellularLocation>
</comment>
<dbReference type="Pfam" id="PF00005">
    <property type="entry name" value="ABC_tran"/>
    <property type="match status" value="1"/>
</dbReference>
<evidence type="ECO:0000256" key="3">
    <source>
        <dbReference type="ARBA" id="ARBA00022475"/>
    </source>
</evidence>
<dbReference type="GO" id="GO:0005886">
    <property type="term" value="C:plasma membrane"/>
    <property type="evidence" value="ECO:0007669"/>
    <property type="project" value="UniProtKB-SubCell"/>
</dbReference>
<dbReference type="Gene3D" id="3.40.50.300">
    <property type="entry name" value="P-loop containing nucleotide triphosphate hydrolases"/>
    <property type="match status" value="1"/>
</dbReference>
<dbReference type="Proteomes" id="UP000199382">
    <property type="component" value="Unassembled WGS sequence"/>
</dbReference>
<dbReference type="PROSITE" id="PS50893">
    <property type="entry name" value="ABC_TRANSPORTER_2"/>
    <property type="match status" value="1"/>
</dbReference>
<evidence type="ECO:0000256" key="7">
    <source>
        <dbReference type="ARBA" id="ARBA00022989"/>
    </source>
</evidence>
<keyword evidence="6 12" id="KW-0067">ATP-binding</keyword>
<evidence type="ECO:0000256" key="9">
    <source>
        <dbReference type="SAM" id="Phobius"/>
    </source>
</evidence>
<keyword evidence="4 9" id="KW-0812">Transmembrane</keyword>
<evidence type="ECO:0000256" key="8">
    <source>
        <dbReference type="ARBA" id="ARBA00023136"/>
    </source>
</evidence>
<sequence length="539" mass="59140">MLVESGAVLFVPWLGGLIIGGLFTQDDVSIGLLAGGLIGLLFLQSSLQILQRRVLQRTVERLTAGLRIGIYDHLQRLPLPWLEDQRRGELLSLMTREVDVLSEFVTGSLLGIVPQLIVLTGSLALMLTIDPILTIPIVLGVPAFYIFMKIFGRNIRPLAGQIRDAYATWVSLADENLSILPVIKAYTRETIEAQRIKTSVLRHRDLQERMIAYQSLLGPIVNFIAAASVVLILWLAGGKVAEGEMGAGELVSFLLYAGLLTRPVARFADLWGQFQHARGALRHMTIVLAMSPEARQGDPLPKEVKGNLCFESIRFRYAGRPELLRDVSFEITAGQTVAILGRNGAGKSTLVDLLLRFRTPDEGTIRLDGRDISTVELSAYRQTIALVPQRVALIDGTISDNIRLGLPDATRDQVEHAAREAEAWAFISELREGLDTKIGEAGIRLSGGQRQRVALARALLKKPAILVLDEPTAMFDPESEARFVETARKALAGSTVILITHRPASLALADRVLNLRGGKIDEDRMAPRIGTARASLEEQ</sequence>
<dbReference type="SUPFAM" id="SSF52540">
    <property type="entry name" value="P-loop containing nucleoside triphosphate hydrolases"/>
    <property type="match status" value="1"/>
</dbReference>
<keyword evidence="7 9" id="KW-1133">Transmembrane helix</keyword>
<dbReference type="PROSITE" id="PS00211">
    <property type="entry name" value="ABC_TRANSPORTER_1"/>
    <property type="match status" value="1"/>
</dbReference>
<evidence type="ECO:0000313" key="13">
    <source>
        <dbReference type="Proteomes" id="UP000199382"/>
    </source>
</evidence>
<keyword evidence="13" id="KW-1185">Reference proteome</keyword>
<evidence type="ECO:0000256" key="4">
    <source>
        <dbReference type="ARBA" id="ARBA00022692"/>
    </source>
</evidence>
<dbReference type="Pfam" id="PF00664">
    <property type="entry name" value="ABC_membrane"/>
    <property type="match status" value="1"/>
</dbReference>
<feature type="transmembrane region" description="Helical" evidence="9">
    <location>
        <begin position="7"/>
        <end position="24"/>
    </location>
</feature>
<feature type="transmembrane region" description="Helical" evidence="9">
    <location>
        <begin position="30"/>
        <end position="50"/>
    </location>
</feature>
<dbReference type="InterPro" id="IPR011527">
    <property type="entry name" value="ABC1_TM_dom"/>
</dbReference>
<dbReference type="GO" id="GO:0015421">
    <property type="term" value="F:ABC-type oligopeptide transporter activity"/>
    <property type="evidence" value="ECO:0007669"/>
    <property type="project" value="TreeGrafter"/>
</dbReference>
<name>A0A1G9DUD4_9RHOB</name>
<gene>
    <name evidence="12" type="ORF">SAMN04488026_104919</name>
</gene>
<dbReference type="PANTHER" id="PTHR43394:SF1">
    <property type="entry name" value="ATP-BINDING CASSETTE SUB-FAMILY B MEMBER 10, MITOCHONDRIAL"/>
    <property type="match status" value="1"/>
</dbReference>
<dbReference type="Gene3D" id="1.20.1560.10">
    <property type="entry name" value="ABC transporter type 1, transmembrane domain"/>
    <property type="match status" value="1"/>
</dbReference>
<protein>
    <submittedName>
        <fullName evidence="12">ATP-binding cassette, subfamily B, MsbA</fullName>
    </submittedName>
</protein>
<reference evidence="12 13" key="1">
    <citation type="submission" date="2016-10" db="EMBL/GenBank/DDBJ databases">
        <authorList>
            <person name="de Groot N.N."/>
        </authorList>
    </citation>
    <scope>NUCLEOTIDE SEQUENCE [LARGE SCALE GENOMIC DNA]</scope>
    <source>
        <strain evidence="12 13">DSM 25294</strain>
    </source>
</reference>
<dbReference type="InterPro" id="IPR036640">
    <property type="entry name" value="ABC1_TM_sf"/>
</dbReference>
<dbReference type="SUPFAM" id="SSF90123">
    <property type="entry name" value="ABC transporter transmembrane region"/>
    <property type="match status" value="1"/>
</dbReference>
<evidence type="ECO:0000313" key="12">
    <source>
        <dbReference type="EMBL" id="SDK67481.1"/>
    </source>
</evidence>
<evidence type="ECO:0000259" key="11">
    <source>
        <dbReference type="PROSITE" id="PS50929"/>
    </source>
</evidence>
<keyword evidence="2" id="KW-0813">Transport</keyword>
<accession>A0A1G9DUD4</accession>
<dbReference type="PANTHER" id="PTHR43394">
    <property type="entry name" value="ATP-DEPENDENT PERMEASE MDL1, MITOCHONDRIAL"/>
    <property type="match status" value="1"/>
</dbReference>
<dbReference type="SMART" id="SM00382">
    <property type="entry name" value="AAA"/>
    <property type="match status" value="1"/>
</dbReference>
<feature type="transmembrane region" description="Helical" evidence="9">
    <location>
        <begin position="104"/>
        <end position="126"/>
    </location>
</feature>
<feature type="transmembrane region" description="Helical" evidence="9">
    <location>
        <begin position="211"/>
        <end position="236"/>
    </location>
</feature>
<feature type="transmembrane region" description="Helical" evidence="9">
    <location>
        <begin position="132"/>
        <end position="151"/>
    </location>
</feature>
<dbReference type="AlphaFoldDB" id="A0A1G9DUD4"/>
<keyword evidence="3" id="KW-1003">Cell membrane</keyword>